<accession>A0AAV3RZP1</accession>
<dbReference type="AlphaFoldDB" id="A0AAV3RZP1"/>
<keyword evidence="2" id="KW-1133">Transmembrane helix</keyword>
<evidence type="ECO:0000313" key="4">
    <source>
        <dbReference type="Proteomes" id="UP001454036"/>
    </source>
</evidence>
<evidence type="ECO:0000313" key="3">
    <source>
        <dbReference type="EMBL" id="GAA0187206.1"/>
    </source>
</evidence>
<keyword evidence="2" id="KW-0812">Transmembrane</keyword>
<evidence type="ECO:0000256" key="2">
    <source>
        <dbReference type="SAM" id="Phobius"/>
    </source>
</evidence>
<reference evidence="3 4" key="1">
    <citation type="submission" date="2024-01" db="EMBL/GenBank/DDBJ databases">
        <title>The complete chloroplast genome sequence of Lithospermum erythrorhizon: insights into the phylogenetic relationship among Boraginaceae species and the maternal lineages of purple gromwells.</title>
        <authorList>
            <person name="Okada T."/>
            <person name="Watanabe K."/>
        </authorList>
    </citation>
    <scope>NUCLEOTIDE SEQUENCE [LARGE SCALE GENOMIC DNA]</scope>
</reference>
<feature type="compositionally biased region" description="Acidic residues" evidence="1">
    <location>
        <begin position="114"/>
        <end position="125"/>
    </location>
</feature>
<keyword evidence="2" id="KW-0472">Membrane</keyword>
<protein>
    <recommendedName>
        <fullName evidence="5">High chlorophyll fluorescence 153</fullName>
    </recommendedName>
</protein>
<organism evidence="3 4">
    <name type="scientific">Lithospermum erythrorhizon</name>
    <name type="common">Purple gromwell</name>
    <name type="synonym">Lithospermum officinale var. erythrorhizon</name>
    <dbReference type="NCBI Taxonomy" id="34254"/>
    <lineage>
        <taxon>Eukaryota</taxon>
        <taxon>Viridiplantae</taxon>
        <taxon>Streptophyta</taxon>
        <taxon>Embryophyta</taxon>
        <taxon>Tracheophyta</taxon>
        <taxon>Spermatophyta</taxon>
        <taxon>Magnoliopsida</taxon>
        <taxon>eudicotyledons</taxon>
        <taxon>Gunneridae</taxon>
        <taxon>Pentapetalae</taxon>
        <taxon>asterids</taxon>
        <taxon>lamiids</taxon>
        <taxon>Boraginales</taxon>
        <taxon>Boraginaceae</taxon>
        <taxon>Boraginoideae</taxon>
        <taxon>Lithospermeae</taxon>
        <taxon>Lithospermum</taxon>
    </lineage>
</organism>
<dbReference type="PANTHER" id="PTHR37753">
    <property type="entry name" value="OS01G0940600 PROTEIN"/>
    <property type="match status" value="1"/>
</dbReference>
<proteinExistence type="predicted"/>
<feature type="transmembrane region" description="Helical" evidence="2">
    <location>
        <begin position="71"/>
        <end position="91"/>
    </location>
</feature>
<dbReference type="EMBL" id="BAABME010014476">
    <property type="protein sequence ID" value="GAA0187206.1"/>
    <property type="molecule type" value="Genomic_DNA"/>
</dbReference>
<sequence>MASLSLLSTPFSSLSLSHHHKPPPSPSSSPLLSSSSATQYLAINYQICYRKSSRTSGRGLSVVTHAGPSSASYIFAFVFPLSLLVVTIFAASRVADKLDQQFLEELAINQEILEADEDYDGDGDGDGAISIEQEPAPARGPPRRNRPKREVESTST</sequence>
<dbReference type="Proteomes" id="UP001454036">
    <property type="component" value="Unassembled WGS sequence"/>
</dbReference>
<comment type="caution">
    <text evidence="3">The sequence shown here is derived from an EMBL/GenBank/DDBJ whole genome shotgun (WGS) entry which is preliminary data.</text>
</comment>
<evidence type="ECO:0008006" key="5">
    <source>
        <dbReference type="Google" id="ProtNLM"/>
    </source>
</evidence>
<gene>
    <name evidence="3" type="ORF">LIER_34494</name>
</gene>
<evidence type="ECO:0000256" key="1">
    <source>
        <dbReference type="SAM" id="MobiDB-lite"/>
    </source>
</evidence>
<keyword evidence="4" id="KW-1185">Reference proteome</keyword>
<name>A0AAV3RZP1_LITER</name>
<dbReference type="PANTHER" id="PTHR37753:SF1">
    <property type="entry name" value="OS01G0940600 PROTEIN"/>
    <property type="match status" value="1"/>
</dbReference>
<feature type="region of interest" description="Disordered" evidence="1">
    <location>
        <begin position="114"/>
        <end position="156"/>
    </location>
</feature>